<dbReference type="GO" id="GO:0046523">
    <property type="term" value="F:S-methyl-5-thioribose-1-phosphate isomerase activity"/>
    <property type="evidence" value="ECO:0007669"/>
    <property type="project" value="UniProtKB-UniRule"/>
</dbReference>
<dbReference type="InterPro" id="IPR005251">
    <property type="entry name" value="IF-M1Pi"/>
</dbReference>
<dbReference type="NCBIfam" id="TIGR00512">
    <property type="entry name" value="salvage_mtnA"/>
    <property type="match status" value="1"/>
</dbReference>
<feature type="active site" description="Proton donor" evidence="6">
    <location>
        <position position="252"/>
    </location>
</feature>
<dbReference type="InterPro" id="IPR027363">
    <property type="entry name" value="M1Pi_N"/>
</dbReference>
<comment type="similarity">
    <text evidence="6">Belongs to the eIF-2B alpha/beta/delta subunits family. MtnA subfamily.</text>
</comment>
<keyword evidence="3 6" id="KW-0486">Methionine biosynthesis</keyword>
<dbReference type="GO" id="GO:0005737">
    <property type="term" value="C:cytoplasm"/>
    <property type="evidence" value="ECO:0007669"/>
    <property type="project" value="UniProtKB-SubCell"/>
</dbReference>
<proteinExistence type="inferred from homology"/>
<dbReference type="Proteomes" id="UP000738349">
    <property type="component" value="Unassembled WGS sequence"/>
</dbReference>
<evidence type="ECO:0000256" key="6">
    <source>
        <dbReference type="HAMAP-Rule" id="MF_03119"/>
    </source>
</evidence>
<dbReference type="InterPro" id="IPR000649">
    <property type="entry name" value="IF-2B-related"/>
</dbReference>
<dbReference type="NCBIfam" id="TIGR00524">
    <property type="entry name" value="eIF-2B_rel"/>
    <property type="match status" value="1"/>
</dbReference>
<keyword evidence="5 6" id="KW-0539">Nucleus</keyword>
<evidence type="ECO:0000256" key="4">
    <source>
        <dbReference type="ARBA" id="ARBA00023235"/>
    </source>
</evidence>
<comment type="caution">
    <text evidence="7">The sequence shown here is derived from an EMBL/GenBank/DDBJ whole genome shotgun (WGS) entry which is preliminary data.</text>
</comment>
<evidence type="ECO:0000313" key="7">
    <source>
        <dbReference type="EMBL" id="KAH7134070.1"/>
    </source>
</evidence>
<organism evidence="7 8">
    <name type="scientific">Dactylonectria macrodidyma</name>
    <dbReference type="NCBI Taxonomy" id="307937"/>
    <lineage>
        <taxon>Eukaryota</taxon>
        <taxon>Fungi</taxon>
        <taxon>Dikarya</taxon>
        <taxon>Ascomycota</taxon>
        <taxon>Pezizomycotina</taxon>
        <taxon>Sordariomycetes</taxon>
        <taxon>Hypocreomycetidae</taxon>
        <taxon>Hypocreales</taxon>
        <taxon>Nectriaceae</taxon>
        <taxon>Dactylonectria</taxon>
    </lineage>
</organism>
<dbReference type="HAMAP" id="MF_01678">
    <property type="entry name" value="Salvage_MtnA"/>
    <property type="match status" value="1"/>
</dbReference>
<dbReference type="InterPro" id="IPR042529">
    <property type="entry name" value="IF_2B-like_C"/>
</dbReference>
<sequence>MSTLKAVKYTRGELLVLDQLRLPHEFHYDNVSNRTEAFDSIASMRTRGAPAIAIVASLGLAVELHNGSLTTSSADEAIAQIDEALDYLKESRPTAVDLTNAINQLKARIRAVGSGATKEAIVSAFIEEAEKIFEKDLQTNLSIGDHGAEWLRALGASESNKISVLTHCNTGSLATSGHGTALGIIRTLQSKGLLQHAFCTETRPYNQGSRLTAFELVYEGIPSTLITDSMAASLFRTRKQEKNIAAVIVGADRVVRNGDTANKIGTYQLAVLAKHHGIKFIVAAPTTSIDLETETGDGIKIEERKKEELTQITGAVVKSDGTVDETSKVRVATADQRVGVWNPAFDVTPAELIDTVVTEKGAVEKGADGKFDFSKIMPERWAKVIGA</sequence>
<dbReference type="SUPFAM" id="SSF100950">
    <property type="entry name" value="NagB/RpiA/CoA transferase-like"/>
    <property type="match status" value="1"/>
</dbReference>
<dbReference type="GO" id="GO:0005634">
    <property type="term" value="C:nucleus"/>
    <property type="evidence" value="ECO:0007669"/>
    <property type="project" value="UniProtKB-SubCell"/>
</dbReference>
<dbReference type="FunFam" id="1.20.120.420:FF:000003">
    <property type="entry name" value="Methylthioribose-1-phosphate isomerase"/>
    <property type="match status" value="1"/>
</dbReference>
<gene>
    <name evidence="6" type="primary">MRI1</name>
    <name evidence="7" type="ORF">EDB81DRAFT_90502</name>
</gene>
<name>A0A9P9E905_9HYPO</name>
<dbReference type="InterPro" id="IPR011559">
    <property type="entry name" value="Initiation_fac_2B_a/b/d"/>
</dbReference>
<keyword evidence="1 6" id="KW-0963">Cytoplasm</keyword>
<dbReference type="Pfam" id="PF01008">
    <property type="entry name" value="IF-2B"/>
    <property type="match status" value="1"/>
</dbReference>
<comment type="function">
    <text evidence="6">Catalyzes the interconversion of methylthioribose-1-phosphate (MTR-1-P) into methylthioribulose-1-phosphate (MTRu-1-P).</text>
</comment>
<dbReference type="FunFam" id="3.40.50.10470:FF:000003">
    <property type="entry name" value="Methylthioribose-1-phosphate isomerase"/>
    <property type="match status" value="1"/>
</dbReference>
<evidence type="ECO:0000256" key="3">
    <source>
        <dbReference type="ARBA" id="ARBA00023167"/>
    </source>
</evidence>
<evidence type="ECO:0000313" key="8">
    <source>
        <dbReference type="Proteomes" id="UP000738349"/>
    </source>
</evidence>
<dbReference type="EC" id="5.3.1.23" evidence="6"/>
<accession>A0A9P9E905</accession>
<dbReference type="AlphaFoldDB" id="A0A9P9E905"/>
<reference evidence="7" key="1">
    <citation type="journal article" date="2021" name="Nat. Commun.">
        <title>Genetic determinants of endophytism in the Arabidopsis root mycobiome.</title>
        <authorList>
            <person name="Mesny F."/>
            <person name="Miyauchi S."/>
            <person name="Thiergart T."/>
            <person name="Pickel B."/>
            <person name="Atanasova L."/>
            <person name="Karlsson M."/>
            <person name="Huettel B."/>
            <person name="Barry K.W."/>
            <person name="Haridas S."/>
            <person name="Chen C."/>
            <person name="Bauer D."/>
            <person name="Andreopoulos W."/>
            <person name="Pangilinan J."/>
            <person name="LaButti K."/>
            <person name="Riley R."/>
            <person name="Lipzen A."/>
            <person name="Clum A."/>
            <person name="Drula E."/>
            <person name="Henrissat B."/>
            <person name="Kohler A."/>
            <person name="Grigoriev I.V."/>
            <person name="Martin F.M."/>
            <person name="Hacquard S."/>
        </authorList>
    </citation>
    <scope>NUCLEOTIDE SEQUENCE</scope>
    <source>
        <strain evidence="7">MPI-CAGE-AT-0147</strain>
    </source>
</reference>
<comment type="subcellular location">
    <subcellularLocation>
        <location evidence="6">Cytoplasm</location>
    </subcellularLocation>
    <subcellularLocation>
        <location evidence="6">Nucleus</location>
    </subcellularLocation>
</comment>
<keyword evidence="4 6" id="KW-0413">Isomerase</keyword>
<evidence type="ECO:0000256" key="2">
    <source>
        <dbReference type="ARBA" id="ARBA00022605"/>
    </source>
</evidence>
<dbReference type="PANTHER" id="PTHR43475">
    <property type="entry name" value="METHYLTHIORIBOSE-1-PHOSPHATE ISOMERASE"/>
    <property type="match status" value="1"/>
</dbReference>
<comment type="pathway">
    <text evidence="6">Amino-acid biosynthesis; L-methionine biosynthesis via salvage pathway; L-methionine from S-methyl-5-thio-alpha-D-ribose 1-phosphate: step 1/6.</text>
</comment>
<keyword evidence="8" id="KW-1185">Reference proteome</keyword>
<evidence type="ECO:0000256" key="1">
    <source>
        <dbReference type="ARBA" id="ARBA00022490"/>
    </source>
</evidence>
<evidence type="ECO:0000256" key="5">
    <source>
        <dbReference type="ARBA" id="ARBA00023242"/>
    </source>
</evidence>
<dbReference type="PANTHER" id="PTHR43475:SF1">
    <property type="entry name" value="METHYLTHIORIBOSE-1-PHOSPHATE ISOMERASE"/>
    <property type="match status" value="1"/>
</dbReference>
<keyword evidence="2 6" id="KW-0028">Amino-acid biosynthesis</keyword>
<dbReference type="GO" id="GO:0019509">
    <property type="term" value="P:L-methionine salvage from methylthioadenosine"/>
    <property type="evidence" value="ECO:0007669"/>
    <property type="project" value="UniProtKB-UniRule"/>
</dbReference>
<comment type="catalytic activity">
    <reaction evidence="6">
        <text>5-(methylsulfanyl)-alpha-D-ribose 1-phosphate = 5-(methylsulfanyl)-D-ribulose 1-phosphate</text>
        <dbReference type="Rhea" id="RHEA:19989"/>
        <dbReference type="ChEBI" id="CHEBI:58533"/>
        <dbReference type="ChEBI" id="CHEBI:58548"/>
        <dbReference type="EC" id="5.3.1.23"/>
    </reaction>
</comment>
<dbReference type="NCBIfam" id="NF004326">
    <property type="entry name" value="PRK05720.1"/>
    <property type="match status" value="1"/>
</dbReference>
<dbReference type="InterPro" id="IPR037171">
    <property type="entry name" value="NagB/RpiA_transferase-like"/>
</dbReference>
<dbReference type="Gene3D" id="1.20.120.420">
    <property type="entry name" value="translation initiation factor eif-2b, domain 1"/>
    <property type="match status" value="1"/>
</dbReference>
<protein>
    <recommendedName>
        <fullName evidence="6">Methylthioribose-1-phosphate isomerase</fullName>
        <shortName evidence="6">M1Pi</shortName>
        <shortName evidence="6">MTR-1-P isomerase</shortName>
        <ecNumber evidence="6">5.3.1.23</ecNumber>
    </recommendedName>
    <alternativeName>
        <fullName evidence="6">S-methyl-5-thioribose-1-phosphate isomerase</fullName>
    </alternativeName>
    <alternativeName>
        <fullName evidence="6">Translation initiation factor eIF-2B subunit alpha/beta/delta-like protein</fullName>
    </alternativeName>
</protein>
<dbReference type="Gene3D" id="3.40.50.10470">
    <property type="entry name" value="Translation initiation factor eif-2b, domain 2"/>
    <property type="match status" value="1"/>
</dbReference>
<feature type="site" description="Transition state stabilizer" evidence="6">
    <location>
        <position position="168"/>
    </location>
</feature>
<dbReference type="EMBL" id="JAGMUV010000014">
    <property type="protein sequence ID" value="KAH7134070.1"/>
    <property type="molecule type" value="Genomic_DNA"/>
</dbReference>
<dbReference type="OrthoDB" id="2461at2759"/>